<evidence type="ECO:0000256" key="7">
    <source>
        <dbReference type="SAM" id="SignalP"/>
    </source>
</evidence>
<feature type="chain" id="PRO_5039580733" evidence="7">
    <location>
        <begin position="41"/>
        <end position="1673"/>
    </location>
</feature>
<reference evidence="10 11" key="1">
    <citation type="submission" date="2015-02" db="EMBL/GenBank/DDBJ databases">
        <title>Draft genome sequences of ten Microbacterium spp. with emphasis on heavy metal contaminated environments.</title>
        <authorList>
            <person name="Corretto E."/>
        </authorList>
    </citation>
    <scope>NUCLEOTIDE SEQUENCE [LARGE SCALE GENOMIC DNA]</scope>
    <source>
        <strain evidence="10 11">ARN176</strain>
    </source>
</reference>
<keyword evidence="10" id="KW-0255">Endonuclease</keyword>
<dbReference type="SUPFAM" id="SSF56219">
    <property type="entry name" value="DNase I-like"/>
    <property type="match status" value="1"/>
</dbReference>
<evidence type="ECO:0000256" key="6">
    <source>
        <dbReference type="SAM" id="Phobius"/>
    </source>
</evidence>
<dbReference type="NCBIfam" id="NF033681">
    <property type="entry name" value="ExeM_NucH_DNase"/>
    <property type="match status" value="1"/>
</dbReference>
<feature type="domain" description="Gram-positive cocci surface proteins LPxTG" evidence="8">
    <location>
        <begin position="1639"/>
        <end position="1673"/>
    </location>
</feature>
<feature type="transmembrane region" description="Helical" evidence="6">
    <location>
        <begin position="1649"/>
        <end position="1666"/>
    </location>
</feature>
<dbReference type="PANTHER" id="PTHR42834:SF1">
    <property type="entry name" value="ENDONUCLEASE_EXONUCLEASE_PHOSPHATASE FAMILY PROTEIN (AFU_ORTHOLOGUE AFUA_3G09210)"/>
    <property type="match status" value="1"/>
</dbReference>
<name>A0A0F0LI49_9MICO</name>
<dbReference type="GO" id="GO:0009166">
    <property type="term" value="P:nucleotide catabolic process"/>
    <property type="evidence" value="ECO:0007669"/>
    <property type="project" value="InterPro"/>
</dbReference>
<organism evidence="10 11">
    <name type="scientific">Microbacterium azadirachtae</name>
    <dbReference type="NCBI Taxonomy" id="582680"/>
    <lineage>
        <taxon>Bacteria</taxon>
        <taxon>Bacillati</taxon>
        <taxon>Actinomycetota</taxon>
        <taxon>Actinomycetes</taxon>
        <taxon>Micrococcales</taxon>
        <taxon>Microbacteriaceae</taxon>
        <taxon>Microbacterium</taxon>
    </lineage>
</organism>
<dbReference type="Pfam" id="PF00932">
    <property type="entry name" value="LTD"/>
    <property type="match status" value="1"/>
</dbReference>
<dbReference type="InterPro" id="IPR019931">
    <property type="entry name" value="LPXTG_anchor"/>
</dbReference>
<dbReference type="InterPro" id="IPR008334">
    <property type="entry name" value="5'-Nucleotdase_C"/>
</dbReference>
<dbReference type="GO" id="GO:0016787">
    <property type="term" value="F:hydrolase activity"/>
    <property type="evidence" value="ECO:0007669"/>
    <property type="project" value="UniProtKB-KW"/>
</dbReference>
<evidence type="ECO:0000259" key="9">
    <source>
        <dbReference type="PROSITE" id="PS51841"/>
    </source>
</evidence>
<dbReference type="PATRIC" id="fig|582680.6.peg.3403"/>
<dbReference type="Gene3D" id="3.90.780.10">
    <property type="entry name" value="5'-Nucleotidase, C-terminal domain"/>
    <property type="match status" value="1"/>
</dbReference>
<protein>
    <submittedName>
        <fullName evidence="10">Endonuclease YhcR</fullName>
        <ecNumber evidence="10">3.1.31.-</ecNumber>
    </submittedName>
</protein>
<keyword evidence="1" id="KW-0134">Cell wall</keyword>
<evidence type="ECO:0000256" key="1">
    <source>
        <dbReference type="ARBA" id="ARBA00022512"/>
    </source>
</evidence>
<feature type="compositionally biased region" description="Polar residues" evidence="5">
    <location>
        <begin position="197"/>
        <end position="229"/>
    </location>
</feature>
<dbReference type="PANTHER" id="PTHR42834">
    <property type="entry name" value="ENDONUCLEASE/EXONUCLEASE/PHOSPHATASE FAMILY PROTEIN (AFU_ORTHOLOGUE AFUA_3G09210)"/>
    <property type="match status" value="1"/>
</dbReference>
<sequence length="1673" mass="170653">MKSVPDGGNRMVSSSFRRRGARLGALAATTVAALSFGCLAAVPAFADTTGTGVVINEAYLSGGSAGAAYKNKFVELYNPTHDAVALDGLSLQYRSATATGNSSGAFALSGTIAAGGYYLIQGGTNGTNGEALPAPDATSGLNPSGSAGTIALVKGASAITLPTGSVAGNGDVIDLLGYGTSNTFEGAAATAPAGNTDVKSLNRTNGADTDSNSADFTLSATLTPKNTSAAAEFPTDPGTGPEPTPTPTPTDTQAPGETKTIAEVQGTTDTSPLVDQTVTVQGIVTGDYRTGGYKGITIQTEGTGGDVKTDGASDGIFVYLNALAPSVARGDLVTVTGKVSEYFGQTQINPASVGDVSVVTAGAGVPQPVALPDSVRGADREAYENMLVSPTGTYKLASSHQLYNFGALWLNAGDKLNVKATELARPGADADAITAANRANRILLDDGWSSQIGKGGHTGGQPYFTKDTVVRNGDTVNFPAEGEVLQYGFDDWRLQPVVPISGTSDASHKPTFGSENPRPAAPPTVGGDVKVASFNVYNFFTTLSSQDANARGAKTDAQFQIQRSKIVSAINGLGADVVGLMEVENGPKFGLALDAPLQNLVQGLNDAAGSEVWDYVRTPAALNDPSITDAITTAIIYKKASVTLKGDASTIVDETVFGNAREPIAQTFQTAQGRVLSVVTTHLKSKSPPQNAGPEPADGQGFFNADRVAQAKSELAFAQKVQKDSGSDDVFLVGDFNAYGKEDPIDVFTQAGWTDVEPTHAAGQYTYSFDGELGSLDHVIASPSAAKAITGAGVWNINSPEWSDRGYAFAATESGTPYRSSDHDPILVGVKGAADPIDINVATINDFHGRIEADGAAAGAAVLAGAVEQIRAQNPNTIFAAAGDLIGASTFTSFIQQDNPTIDALNAAGLDVSAAGNHEFDQGYADLRDRVEKRADWTYLSSNVFLTATGEPALTPAWVKDIKGVKVGFIGAVTEDLPTLVSPDGMKGLEVRSIPESVNKVAKQLRDGDASNGEADVIILLVHEGATTTDVASITPESRLGEIVNGVDKSVNAIVSAHTHLAYNHVIDGRPVVSAGQYGENLGLMDIKVDPTTKKLLSITNEIKPLTVGGKPAFPADPEVQAIVDAAKAKAAELGSVKLGDITADFNRARQSDGKTENRGGESTLGNFVADVQKWSTGADFAVMNPGGLRANLTYASSGAGDADGSVSYKEAATVQPFANTLMTVKLTGAQVKQVLEQQWQPTGSARPFLKLGVSKELTYTYDPAAAAGSHITGIFVNGAPIDAAATYTVGANAFLAAGGDAFTAFQKGTDKKDTGKVDLQSMVDWFAANKTASPDLAQRAVGTVLSVPADAAGYKAGESVTLNLSSLAFTAGEKAPGDVTVSLGGKDLVTAPVNPAMTVDAFDEAGTATLTFTIPEGVTGAQALHVSVAGTGTSVQLPITVAGSDTGSFNGTVSVGAAKVLAGEKLTLTGQAFEPGETLTLQLREQGKKGTVIDLGTVKVAGDGTFSVSPVVPRSAKGGDYLVAATQADGDEATAAVTVVRGKGQLKLGSSSVAAGGSVTIAGAGLDENQAIALELHSTPVSLGSVTTDGDGAFSATITIPAGTTPGEHHVVAILADGSQITAAITVAAAGSVSGGGLALTGADSGSFLLLAAVLLALGLGLIVARRRLRAE</sequence>
<feature type="domain" description="LTD" evidence="9">
    <location>
        <begin position="41"/>
        <end position="180"/>
    </location>
</feature>
<dbReference type="InterPro" id="IPR036691">
    <property type="entry name" value="Endo/exonu/phosph_ase_sf"/>
</dbReference>
<evidence type="ECO:0000313" key="10">
    <source>
        <dbReference type="EMBL" id="KJL31201.1"/>
    </source>
</evidence>
<dbReference type="SUPFAM" id="SSF55816">
    <property type="entry name" value="5'-nucleotidase (syn. UDP-sugar hydrolase), C-terminal domain"/>
    <property type="match status" value="1"/>
</dbReference>
<dbReference type="EC" id="3.1.31.-" evidence="10"/>
<feature type="region of interest" description="Disordered" evidence="5">
    <location>
        <begin position="193"/>
        <end position="255"/>
    </location>
</feature>
<keyword evidence="10" id="KW-0540">Nuclease</keyword>
<dbReference type="CDD" id="cd04486">
    <property type="entry name" value="YhcR_OBF_like"/>
    <property type="match status" value="1"/>
</dbReference>
<evidence type="ECO:0000259" key="8">
    <source>
        <dbReference type="PROSITE" id="PS50847"/>
    </source>
</evidence>
<dbReference type="Proteomes" id="UP000033740">
    <property type="component" value="Unassembled WGS sequence"/>
</dbReference>
<keyword evidence="3 7" id="KW-0732">Signal</keyword>
<dbReference type="CDD" id="cd10283">
    <property type="entry name" value="MnuA_DNase1-like"/>
    <property type="match status" value="1"/>
</dbReference>
<keyword evidence="6" id="KW-1133">Transmembrane helix</keyword>
<keyword evidence="6" id="KW-0472">Membrane</keyword>
<dbReference type="GO" id="GO:0004519">
    <property type="term" value="F:endonuclease activity"/>
    <property type="evidence" value="ECO:0007669"/>
    <property type="project" value="UniProtKB-KW"/>
</dbReference>
<evidence type="ECO:0000256" key="3">
    <source>
        <dbReference type="ARBA" id="ARBA00022729"/>
    </source>
</evidence>
<dbReference type="InterPro" id="IPR047971">
    <property type="entry name" value="ExeM-like"/>
</dbReference>
<keyword evidence="10" id="KW-0378">Hydrolase</keyword>
<gene>
    <name evidence="10" type="primary">yhcR</name>
    <name evidence="10" type="ORF">RS86_03317</name>
</gene>
<accession>A0A0F0LI49</accession>
<evidence type="ECO:0000256" key="5">
    <source>
        <dbReference type="SAM" id="MobiDB-lite"/>
    </source>
</evidence>
<dbReference type="InterPro" id="IPR036907">
    <property type="entry name" value="5'-Nucleotdase_C_sf"/>
</dbReference>
<dbReference type="PROSITE" id="PS51841">
    <property type="entry name" value="LTD"/>
    <property type="match status" value="1"/>
</dbReference>
<dbReference type="Gene3D" id="3.60.10.10">
    <property type="entry name" value="Endonuclease/exonuclease/phosphatase"/>
    <property type="match status" value="1"/>
</dbReference>
<keyword evidence="4" id="KW-0572">Peptidoglycan-anchor</keyword>
<dbReference type="InterPro" id="IPR005135">
    <property type="entry name" value="Endo/exonuclease/phosphatase"/>
</dbReference>
<keyword evidence="11" id="KW-1185">Reference proteome</keyword>
<keyword evidence="6" id="KW-0812">Transmembrane</keyword>
<feature type="signal peptide" evidence="7">
    <location>
        <begin position="1"/>
        <end position="40"/>
    </location>
</feature>
<dbReference type="EMBL" id="JYIX01000039">
    <property type="protein sequence ID" value="KJL31201.1"/>
    <property type="molecule type" value="Genomic_DNA"/>
</dbReference>
<dbReference type="SUPFAM" id="SSF56300">
    <property type="entry name" value="Metallo-dependent phosphatases"/>
    <property type="match status" value="1"/>
</dbReference>
<dbReference type="Gene3D" id="3.60.21.10">
    <property type="match status" value="1"/>
</dbReference>
<dbReference type="STRING" id="582680.RS86_03317"/>
<feature type="region of interest" description="Disordered" evidence="5">
    <location>
        <begin position="503"/>
        <end position="523"/>
    </location>
</feature>
<evidence type="ECO:0000256" key="4">
    <source>
        <dbReference type="ARBA" id="ARBA00023088"/>
    </source>
</evidence>
<comment type="caution">
    <text evidence="10">The sequence shown here is derived from an EMBL/GenBank/DDBJ whole genome shotgun (WGS) entry which is preliminary data.</text>
</comment>
<dbReference type="InterPro" id="IPR029052">
    <property type="entry name" value="Metallo-depent_PP-like"/>
</dbReference>
<evidence type="ECO:0000313" key="11">
    <source>
        <dbReference type="Proteomes" id="UP000033740"/>
    </source>
</evidence>
<dbReference type="PRINTS" id="PR01607">
    <property type="entry name" value="APYRASEFAMLY"/>
</dbReference>
<dbReference type="Pfam" id="PF00149">
    <property type="entry name" value="Metallophos"/>
    <property type="match status" value="1"/>
</dbReference>
<evidence type="ECO:0000256" key="2">
    <source>
        <dbReference type="ARBA" id="ARBA00022525"/>
    </source>
</evidence>
<dbReference type="Pfam" id="PF03372">
    <property type="entry name" value="Exo_endo_phos"/>
    <property type="match status" value="1"/>
</dbReference>
<proteinExistence type="predicted"/>
<dbReference type="InterPro" id="IPR006179">
    <property type="entry name" value="5_nucleotidase/apyrase"/>
</dbReference>
<dbReference type="PROSITE" id="PS50847">
    <property type="entry name" value="GRAM_POS_ANCHORING"/>
    <property type="match status" value="1"/>
</dbReference>
<dbReference type="Pfam" id="PF02872">
    <property type="entry name" value="5_nucleotid_C"/>
    <property type="match status" value="1"/>
</dbReference>
<dbReference type="InterPro" id="IPR001322">
    <property type="entry name" value="Lamin_tail_dom"/>
</dbReference>
<keyword evidence="2" id="KW-0964">Secreted</keyword>
<dbReference type="InterPro" id="IPR004843">
    <property type="entry name" value="Calcineurin-like_PHP"/>
</dbReference>